<dbReference type="AlphaFoldDB" id="A0A9X9MCV0"/>
<organism evidence="2 3">
    <name type="scientific">Gulo gulo</name>
    <name type="common">Wolverine</name>
    <name type="synonym">Gluton</name>
    <dbReference type="NCBI Taxonomy" id="48420"/>
    <lineage>
        <taxon>Eukaryota</taxon>
        <taxon>Metazoa</taxon>
        <taxon>Chordata</taxon>
        <taxon>Craniata</taxon>
        <taxon>Vertebrata</taxon>
        <taxon>Euteleostomi</taxon>
        <taxon>Mammalia</taxon>
        <taxon>Eutheria</taxon>
        <taxon>Laurasiatheria</taxon>
        <taxon>Carnivora</taxon>
        <taxon>Caniformia</taxon>
        <taxon>Musteloidea</taxon>
        <taxon>Mustelidae</taxon>
        <taxon>Guloninae</taxon>
        <taxon>Gulo</taxon>
    </lineage>
</organism>
<feature type="chain" id="PRO_5040887118" evidence="1">
    <location>
        <begin position="24"/>
        <end position="50"/>
    </location>
</feature>
<gene>
    <name evidence="2" type="ORF">BN2614_LOCUS3</name>
</gene>
<dbReference type="Proteomes" id="UP000269945">
    <property type="component" value="Unassembled WGS sequence"/>
</dbReference>
<evidence type="ECO:0000313" key="3">
    <source>
        <dbReference type="Proteomes" id="UP000269945"/>
    </source>
</evidence>
<feature type="signal peptide" evidence="1">
    <location>
        <begin position="1"/>
        <end position="23"/>
    </location>
</feature>
<keyword evidence="1" id="KW-0732">Signal</keyword>
<keyword evidence="3" id="KW-1185">Reference proteome</keyword>
<name>A0A9X9MCV0_GULGU</name>
<dbReference type="EMBL" id="CYRY02046564">
    <property type="protein sequence ID" value="VCX42323.1"/>
    <property type="molecule type" value="Genomic_DNA"/>
</dbReference>
<proteinExistence type="predicted"/>
<sequence>MIPAGRVPCLVSLWLVTLNAAQAGTSEESHAAELGVHQGMKFTENSPKLW</sequence>
<reference evidence="2 3" key="1">
    <citation type="submission" date="2018-10" db="EMBL/GenBank/DDBJ databases">
        <authorList>
            <person name="Ekblom R."/>
            <person name="Jareborg N."/>
        </authorList>
    </citation>
    <scope>NUCLEOTIDE SEQUENCE [LARGE SCALE GENOMIC DNA]</scope>
    <source>
        <tissue evidence="2">Muscle</tissue>
    </source>
</reference>
<protein>
    <submittedName>
        <fullName evidence="2">Uncharacterized protein</fullName>
    </submittedName>
</protein>
<accession>A0A9X9MCV0</accession>
<feature type="non-terminal residue" evidence="2">
    <location>
        <position position="50"/>
    </location>
</feature>
<comment type="caution">
    <text evidence="2">The sequence shown here is derived from an EMBL/GenBank/DDBJ whole genome shotgun (WGS) entry which is preliminary data.</text>
</comment>
<evidence type="ECO:0000313" key="2">
    <source>
        <dbReference type="EMBL" id="VCX42323.1"/>
    </source>
</evidence>
<evidence type="ECO:0000256" key="1">
    <source>
        <dbReference type="SAM" id="SignalP"/>
    </source>
</evidence>